<feature type="transmembrane region" description="Helical" evidence="7">
    <location>
        <begin position="178"/>
        <end position="194"/>
    </location>
</feature>
<feature type="transmembrane region" description="Helical" evidence="7">
    <location>
        <begin position="434"/>
        <end position="456"/>
    </location>
</feature>
<feature type="transmembrane region" description="Helical" evidence="7">
    <location>
        <begin position="143"/>
        <end position="166"/>
    </location>
</feature>
<dbReference type="InterPro" id="IPR050360">
    <property type="entry name" value="MFS_Sugar_Transporters"/>
</dbReference>
<feature type="transmembrane region" description="Helical" evidence="7">
    <location>
        <begin position="399"/>
        <end position="422"/>
    </location>
</feature>
<dbReference type="InterPro" id="IPR020846">
    <property type="entry name" value="MFS_dom"/>
</dbReference>
<feature type="transmembrane region" description="Helical" evidence="7">
    <location>
        <begin position="462"/>
        <end position="483"/>
    </location>
</feature>
<evidence type="ECO:0000259" key="8">
    <source>
        <dbReference type="PROSITE" id="PS50850"/>
    </source>
</evidence>
<feature type="transmembrane region" description="Helical" evidence="7">
    <location>
        <begin position="206"/>
        <end position="229"/>
    </location>
</feature>
<dbReference type="PROSITE" id="PS50850">
    <property type="entry name" value="MFS"/>
    <property type="match status" value="1"/>
</dbReference>
<feature type="transmembrane region" description="Helical" evidence="7">
    <location>
        <begin position="118"/>
        <end position="137"/>
    </location>
</feature>
<keyword evidence="10" id="KW-1185">Reference proteome</keyword>
<dbReference type="RefSeq" id="XP_025335990.1">
    <property type="nucleotide sequence ID" value="XM_025483755.1"/>
</dbReference>
<dbReference type="PANTHER" id="PTHR48022">
    <property type="entry name" value="PLASTIDIC GLUCOSE TRANSPORTER 4"/>
    <property type="match status" value="1"/>
</dbReference>
<dbReference type="GO" id="GO:0016020">
    <property type="term" value="C:membrane"/>
    <property type="evidence" value="ECO:0007669"/>
    <property type="project" value="UniProtKB-SubCell"/>
</dbReference>
<keyword evidence="5 7" id="KW-1133">Transmembrane helix</keyword>
<name>A0A2V1AAE7_9ASCO</name>
<organism evidence="9 10">
    <name type="scientific">Candidozyma duobushaemuli</name>
    <dbReference type="NCBI Taxonomy" id="1231522"/>
    <lineage>
        <taxon>Eukaryota</taxon>
        <taxon>Fungi</taxon>
        <taxon>Dikarya</taxon>
        <taxon>Ascomycota</taxon>
        <taxon>Saccharomycotina</taxon>
        <taxon>Pichiomycetes</taxon>
        <taxon>Metschnikowiaceae</taxon>
        <taxon>Candidozyma</taxon>
    </lineage>
</organism>
<proteinExistence type="inferred from homology"/>
<evidence type="ECO:0000256" key="6">
    <source>
        <dbReference type="ARBA" id="ARBA00023136"/>
    </source>
</evidence>
<feature type="domain" description="Major facilitator superfamily (MFS) profile" evidence="8">
    <location>
        <begin position="50"/>
        <end position="487"/>
    </location>
</feature>
<evidence type="ECO:0000256" key="1">
    <source>
        <dbReference type="ARBA" id="ARBA00004141"/>
    </source>
</evidence>
<comment type="caution">
    <text evidence="9">The sequence shown here is derived from an EMBL/GenBank/DDBJ whole genome shotgun (WGS) entry which is preliminary data.</text>
</comment>
<evidence type="ECO:0000256" key="7">
    <source>
        <dbReference type="SAM" id="Phobius"/>
    </source>
</evidence>
<dbReference type="AlphaFoldDB" id="A0A2V1AAE7"/>
<dbReference type="Pfam" id="PF00083">
    <property type="entry name" value="Sugar_tr"/>
    <property type="match status" value="1"/>
</dbReference>
<feature type="transmembrane region" description="Helical" evidence="7">
    <location>
        <begin position="340"/>
        <end position="357"/>
    </location>
</feature>
<feature type="transmembrane region" description="Helical" evidence="7">
    <location>
        <begin position="364"/>
        <end position="387"/>
    </location>
</feature>
<comment type="subcellular location">
    <subcellularLocation>
        <location evidence="1">Membrane</location>
        <topology evidence="1">Multi-pass membrane protein</topology>
    </subcellularLocation>
</comment>
<feature type="transmembrane region" description="Helical" evidence="7">
    <location>
        <begin position="44"/>
        <end position="63"/>
    </location>
</feature>
<dbReference type="FunFam" id="1.20.1250.20:FF:000117">
    <property type="entry name" value="MFS hexose transporter"/>
    <property type="match status" value="1"/>
</dbReference>
<dbReference type="SUPFAM" id="SSF103473">
    <property type="entry name" value="MFS general substrate transporter"/>
    <property type="match status" value="1"/>
</dbReference>
<dbReference type="InterPro" id="IPR005829">
    <property type="entry name" value="Sugar_transporter_CS"/>
</dbReference>
<protein>
    <recommendedName>
        <fullName evidence="8">Major facilitator superfamily (MFS) profile domain-containing protein</fullName>
    </recommendedName>
</protein>
<evidence type="ECO:0000256" key="3">
    <source>
        <dbReference type="ARBA" id="ARBA00022448"/>
    </source>
</evidence>
<evidence type="ECO:0000256" key="5">
    <source>
        <dbReference type="ARBA" id="ARBA00022989"/>
    </source>
</evidence>
<evidence type="ECO:0000313" key="9">
    <source>
        <dbReference type="EMBL" id="PVH15050.1"/>
    </source>
</evidence>
<dbReference type="PROSITE" id="PS00216">
    <property type="entry name" value="SUGAR_TRANSPORT_1"/>
    <property type="match status" value="1"/>
</dbReference>
<accession>A0A2V1AAE7</accession>
<dbReference type="EMBL" id="PKFP01000002">
    <property type="protein sequence ID" value="PVH15050.1"/>
    <property type="molecule type" value="Genomic_DNA"/>
</dbReference>
<comment type="similarity">
    <text evidence="2">Belongs to the major facilitator superfamily. Sugar transporter (TC 2.A.1.1) family.</text>
</comment>
<dbReference type="GO" id="GO:0005351">
    <property type="term" value="F:carbohydrate:proton symporter activity"/>
    <property type="evidence" value="ECO:0007669"/>
    <property type="project" value="TreeGrafter"/>
</dbReference>
<evidence type="ECO:0000256" key="4">
    <source>
        <dbReference type="ARBA" id="ARBA00022692"/>
    </source>
</evidence>
<dbReference type="Proteomes" id="UP000244406">
    <property type="component" value="Unassembled WGS sequence"/>
</dbReference>
<gene>
    <name evidence="9" type="ORF">CXQ87_005329</name>
</gene>
<reference evidence="9 10" key="1">
    <citation type="submission" date="2017-12" db="EMBL/GenBank/DDBJ databases">
        <title>Genome Sequence of the Amphotericin B-resistant Candida duobushaemulonii strain, B09383.</title>
        <authorList>
            <person name="Chow N.A."/>
            <person name="Gade L."/>
            <person name="Batra D."/>
            <person name="Rowe L.A."/>
            <person name="Loparev V.N."/>
            <person name="Litvintseva A.P."/>
        </authorList>
    </citation>
    <scope>NUCLEOTIDE SEQUENCE [LARGE SCALE GENOMIC DNA]</scope>
    <source>
        <strain evidence="9 10">B09383</strain>
    </source>
</reference>
<feature type="transmembrane region" description="Helical" evidence="7">
    <location>
        <begin position="88"/>
        <end position="111"/>
    </location>
</feature>
<dbReference type="PANTHER" id="PTHR48022:SF3">
    <property type="entry name" value="HEXOSE TRANSPORTER PROTEIN (AFU_ORTHOLOGUE AFUA_8G04480)-RELATED"/>
    <property type="match status" value="1"/>
</dbReference>
<dbReference type="InterPro" id="IPR005828">
    <property type="entry name" value="MFS_sugar_transport-like"/>
</dbReference>
<evidence type="ECO:0000256" key="2">
    <source>
        <dbReference type="ARBA" id="ARBA00010992"/>
    </source>
</evidence>
<keyword evidence="3" id="KW-0813">Transport</keyword>
<dbReference type="InterPro" id="IPR036259">
    <property type="entry name" value="MFS_trans_sf"/>
</dbReference>
<dbReference type="GeneID" id="37005327"/>
<feature type="transmembrane region" description="Helical" evidence="7">
    <location>
        <begin position="298"/>
        <end position="320"/>
    </location>
</feature>
<dbReference type="VEuPathDB" id="FungiDB:CXQ87_005329"/>
<evidence type="ECO:0000313" key="10">
    <source>
        <dbReference type="Proteomes" id="UP000244406"/>
    </source>
</evidence>
<keyword evidence="4 7" id="KW-0812">Transmembrane</keyword>
<keyword evidence="6 7" id="KW-0472">Membrane</keyword>
<dbReference type="Gene3D" id="1.20.1250.20">
    <property type="entry name" value="MFS general substrate transporter like domains"/>
    <property type="match status" value="1"/>
</dbReference>
<sequence>MQEKFTLARIKEQFKPTPIEDIVGKAIAEVLPDHGKPWYMVKHLLLLNILLIVPLLSAAVNGYDGSLMNGLQSMEEWREQFGHPKGTMLGFVNAAQSIGGVVVLPVAGFLADTLGRKMTLTIGLTGVIVATIIQATGHNLGQLIASRFIVGFAGILAIQPAPLIVAELSYPTMRGKMTCLYFTLFYIGAILAAWSCYGCTGRGDSWAWRIPTILQGAFPAIQLAFLYFVPESPRWLVSRGKVDKARDILVRFHGGGDVNSPLVETEMIEISNALDMEKEANQTTWKAFFSTPGNRKRAFIAITMGIFSQWSGNAIVSYYFTLVLDTIGITSSSMQTLINGFLQIFNFVFATLGAISVDFFGRRFLLLWSGTGMLISYVIWTICSALFEQTQSVAAGRAVVGFIFIFFFHYDIAYTPLLVGYPTEIFPYSMRSKGVSLVFATVSASLVISSFCNSIAMDNIGWRYYIVFCVILLFAVLNTFFFYPETKGYSLEEIAVLFDGEKVTDSEISFAEDGDHLKSSLSGKKEIEVEHLETVSRSS</sequence>